<dbReference type="UniPathway" id="UPA00077">
    <property type="reaction ID" value="UER00158"/>
</dbReference>
<evidence type="ECO:0000256" key="3">
    <source>
        <dbReference type="ARBA" id="ARBA00012856"/>
    </source>
</evidence>
<dbReference type="GO" id="GO:0006730">
    <property type="term" value="P:one-carbon metabolic process"/>
    <property type="evidence" value="ECO:0007669"/>
    <property type="project" value="UniProtKB-KW"/>
</dbReference>
<dbReference type="CARD" id="ARO:3004568">
    <property type="molecule name" value="dfrA18"/>
    <property type="mechanism identifier" value="ARO:0001002"/>
    <property type="mechanism name" value="antibiotic target replacement"/>
</dbReference>
<dbReference type="HOGENOM" id="CLU_043966_5_1_6"/>
<keyword evidence="6" id="KW-0560">Oxidoreductase</keyword>
<dbReference type="GO" id="GO:0046452">
    <property type="term" value="P:dihydrofolate metabolic process"/>
    <property type="evidence" value="ECO:0007669"/>
    <property type="project" value="TreeGrafter"/>
</dbReference>
<dbReference type="GO" id="GO:0046654">
    <property type="term" value="P:tetrahydrofolate biosynthetic process"/>
    <property type="evidence" value="ECO:0007669"/>
    <property type="project" value="UniProtKB-UniPathway"/>
</dbReference>
<protein>
    <recommendedName>
        <fullName evidence="3">dihydrofolate reductase</fullName>
        <ecNumber evidence="3">1.5.1.3</ecNumber>
    </recommendedName>
</protein>
<keyword evidence="4" id="KW-0554">One-carbon metabolism</keyword>
<dbReference type="GO" id="GO:0046655">
    <property type="term" value="P:folic acid metabolic process"/>
    <property type="evidence" value="ECO:0007669"/>
    <property type="project" value="TreeGrafter"/>
</dbReference>
<dbReference type="PRINTS" id="PR00070">
    <property type="entry name" value="DHFR"/>
</dbReference>
<dbReference type="Gene3D" id="3.40.430.10">
    <property type="entry name" value="Dihydrofolate Reductase, subunit A"/>
    <property type="match status" value="1"/>
</dbReference>
<dbReference type="AlphaFoldDB" id="A0A0X1L3E0"/>
<feature type="domain" description="DHFR" evidence="8">
    <location>
        <begin position="6"/>
        <end position="184"/>
    </location>
</feature>
<dbReference type="PANTHER" id="PTHR48069:SF3">
    <property type="entry name" value="DIHYDROFOLATE REDUCTASE"/>
    <property type="match status" value="1"/>
</dbReference>
<dbReference type="GO" id="GO:0050661">
    <property type="term" value="F:NADP binding"/>
    <property type="evidence" value="ECO:0007669"/>
    <property type="project" value="InterPro"/>
</dbReference>
<dbReference type="SUPFAM" id="SSF53597">
    <property type="entry name" value="Dihydrofolate reductase-like"/>
    <property type="match status" value="1"/>
</dbReference>
<sequence>MNKEIQFSMIVARGVNGEIGQDGDLPWHVEGVRLKEDLKRFKAITMGKTLVMGRKTFESIPNGLPGRNVIVLTREPYDKADITERGDGTFVAWGNSCHLFEVAEHLGVTEIIVAGGAEIYNLHKDVITKVFETKVLRAYPAADTHVDVFWESPGYDTEGRQWRVTSRGHIIENGSFTIATTYER</sequence>
<gene>
    <name evidence="9" type="ORF">VchoM_03050</name>
</gene>
<dbReference type="GO" id="GO:0004146">
    <property type="term" value="F:dihydrofolate reductase activity"/>
    <property type="evidence" value="ECO:0007669"/>
    <property type="project" value="UniProtKB-EC"/>
</dbReference>
<evidence type="ECO:0000256" key="7">
    <source>
        <dbReference type="ARBA" id="ARBA00025067"/>
    </source>
</evidence>
<name>A0A0X1L3E0_VIBCO</name>
<dbReference type="PROSITE" id="PS51330">
    <property type="entry name" value="DHFR_2"/>
    <property type="match status" value="1"/>
</dbReference>
<dbReference type="Pfam" id="PF00186">
    <property type="entry name" value="DHFR_1"/>
    <property type="match status" value="1"/>
</dbReference>
<evidence type="ECO:0000256" key="1">
    <source>
        <dbReference type="ARBA" id="ARBA00004903"/>
    </source>
</evidence>
<evidence type="ECO:0000256" key="5">
    <source>
        <dbReference type="ARBA" id="ARBA00022857"/>
    </source>
</evidence>
<dbReference type="Proteomes" id="UP000004687">
    <property type="component" value="Unassembled WGS sequence"/>
</dbReference>
<evidence type="ECO:0000313" key="9">
    <source>
        <dbReference type="EMBL" id="EET25023.1"/>
    </source>
</evidence>
<dbReference type="RefSeq" id="WP_001031075.1">
    <property type="nucleotide sequence ID" value="NG_047673.1"/>
</dbReference>
<evidence type="ECO:0000256" key="2">
    <source>
        <dbReference type="ARBA" id="ARBA00009539"/>
    </source>
</evidence>
<reference evidence="9" key="1">
    <citation type="submission" date="2005-09" db="EMBL/GenBank/DDBJ databases">
        <title>Annotation of Vibrio cholerae MO10.</title>
        <authorList>
            <person name="Colwell R."/>
            <person name="Grim C.J."/>
            <person name="Young S."/>
            <person name="Jaffe D."/>
            <person name="Gnerre S."/>
            <person name="Berlin A."/>
            <person name="Heiman D."/>
            <person name="Hepburn T."/>
            <person name="Shea T."/>
            <person name="Sykes S."/>
            <person name="Yandava C."/>
            <person name="Alvarado L."/>
            <person name="Kodira C."/>
            <person name="Borodovsky M."/>
            <person name="Heidelberg J."/>
            <person name="Lander E."/>
            <person name="Galagan J."/>
            <person name="Nusbaum C."/>
            <person name="Birren B."/>
        </authorList>
    </citation>
    <scope>NUCLEOTIDE SEQUENCE [LARGE SCALE GENOMIC DNA]</scope>
    <source>
        <strain evidence="9">MO10</strain>
    </source>
</reference>
<comment type="similarity">
    <text evidence="2">Belongs to the dihydrofolate reductase family.</text>
</comment>
<comment type="pathway">
    <text evidence="1">Cofactor biosynthesis; tetrahydrofolate biosynthesis; 5,6,7,8-tetrahydrofolate from 7,8-dihydrofolate: step 1/1.</text>
</comment>
<accession>A0A0X1L3E0</accession>
<evidence type="ECO:0000259" key="8">
    <source>
        <dbReference type="PROSITE" id="PS51330"/>
    </source>
</evidence>
<evidence type="ECO:0000256" key="6">
    <source>
        <dbReference type="ARBA" id="ARBA00023002"/>
    </source>
</evidence>
<dbReference type="InterPro" id="IPR024072">
    <property type="entry name" value="DHFR-like_dom_sf"/>
</dbReference>
<dbReference type="InterPro" id="IPR012259">
    <property type="entry name" value="DHFR"/>
</dbReference>
<evidence type="ECO:0000256" key="4">
    <source>
        <dbReference type="ARBA" id="ARBA00022563"/>
    </source>
</evidence>
<reference evidence="9" key="2">
    <citation type="submission" date="2008-07" db="EMBL/GenBank/DDBJ databases">
        <authorList>
            <consortium name="Broad Institute Genome Sequencing Platform"/>
            <person name="Colwell R."/>
            <person name="Grim C.J."/>
            <person name="Young S."/>
            <person name="Jaffe D."/>
            <person name="Gnerre S."/>
            <person name="Berlin A."/>
            <person name="Heiman D."/>
            <person name="Hepburn T."/>
            <person name="Shea T."/>
            <person name="Sykes S."/>
            <person name="Alvarado L."/>
            <person name="Kodira C."/>
            <person name="Heidelberg J."/>
            <person name="Lander E."/>
            <person name="Galagan J."/>
            <person name="Nusbaum C."/>
            <person name="Birren B."/>
        </authorList>
    </citation>
    <scope>NUCLEOTIDE SEQUENCE [LARGE SCALE GENOMIC DNA]</scope>
    <source>
        <strain evidence="9">MO10</strain>
    </source>
</reference>
<dbReference type="NCBIfam" id="NF000039">
    <property type="entry name" value="trim_DfrA18"/>
    <property type="match status" value="1"/>
</dbReference>
<keyword evidence="5" id="KW-0521">NADP</keyword>
<dbReference type="EC" id="1.5.1.3" evidence="3"/>
<proteinExistence type="inferred from homology"/>
<dbReference type="InterPro" id="IPR001796">
    <property type="entry name" value="DHFR_dom"/>
</dbReference>
<comment type="function">
    <text evidence="7">Key enzyme in folate metabolism. Catalyzes an essential reaction for de novo glycine and purine synthesis, and for DNA precursor synthesis.</text>
</comment>
<dbReference type="EMBL" id="DS990138">
    <property type="protein sequence ID" value="EET25023.1"/>
    <property type="molecule type" value="Genomic_DNA"/>
</dbReference>
<organism evidence="9">
    <name type="scientific">Vibrio cholerae (strain MO10)</name>
    <dbReference type="NCBI Taxonomy" id="345072"/>
    <lineage>
        <taxon>Bacteria</taxon>
        <taxon>Pseudomonadati</taxon>
        <taxon>Pseudomonadota</taxon>
        <taxon>Gammaproteobacteria</taxon>
        <taxon>Vibrionales</taxon>
        <taxon>Vibrionaceae</taxon>
        <taxon>Vibrio</taxon>
    </lineage>
</organism>
<dbReference type="PANTHER" id="PTHR48069">
    <property type="entry name" value="DIHYDROFOLATE REDUCTASE"/>
    <property type="match status" value="1"/>
</dbReference>
<dbReference type="CDD" id="cd00209">
    <property type="entry name" value="DHFR"/>
    <property type="match status" value="1"/>
</dbReference>